<evidence type="ECO:0000256" key="5">
    <source>
        <dbReference type="ARBA" id="ARBA00022679"/>
    </source>
</evidence>
<sequence length="303" mass="34489">MADPLIPNFETTNGDYHHANGHDGGDPQISWPLDRPEEKGNWTPKGDATLPRNTTASPPPLVVFDELLPGHKRSQSGIGLRAFFLGITLGLSIPLAANAALSLEASDPSRAWRVFFLLGALALFHFLEFWTHARFNVPKATTSTFLLFNNGWQYTVANFCALLETTVTSLFFPRWQSHFTYEPVQWGALVVMAIGQLCRSMAMAHAGTSFNHKVQTKKARDHRLVTTGIYAVLRHPSYFGFFWWAVGLQVFLGNAICFWVYLVVLWDFFNHRIAHEEEHLVKFFGDDYVQYRLRTWIGIPFIR</sequence>
<evidence type="ECO:0000256" key="7">
    <source>
        <dbReference type="ARBA" id="ARBA00022692"/>
    </source>
</evidence>
<evidence type="ECO:0000256" key="6">
    <source>
        <dbReference type="ARBA" id="ARBA00022691"/>
    </source>
</evidence>
<proteinExistence type="inferred from homology"/>
<dbReference type="AlphaFoldDB" id="A0A9P4IK77"/>
<evidence type="ECO:0000256" key="8">
    <source>
        <dbReference type="ARBA" id="ARBA00022989"/>
    </source>
</evidence>
<protein>
    <recommendedName>
        <fullName evidence="3 10">Protein-S-isoprenylcysteine O-methyltransferase</fullName>
        <ecNumber evidence="3 10">2.1.1.100</ecNumber>
    </recommendedName>
</protein>
<keyword evidence="7 10" id="KW-0812">Transmembrane</keyword>
<dbReference type="GO" id="GO:0032259">
    <property type="term" value="P:methylation"/>
    <property type="evidence" value="ECO:0007669"/>
    <property type="project" value="UniProtKB-KW"/>
</dbReference>
<feature type="transmembrane region" description="Helical" evidence="10">
    <location>
        <begin position="151"/>
        <end position="172"/>
    </location>
</feature>
<comment type="caution">
    <text evidence="12">The sequence shown here is derived from an EMBL/GenBank/DDBJ whole genome shotgun (WGS) entry which is preliminary data.</text>
</comment>
<dbReference type="GO" id="GO:0005789">
    <property type="term" value="C:endoplasmic reticulum membrane"/>
    <property type="evidence" value="ECO:0007669"/>
    <property type="project" value="UniProtKB-SubCell"/>
</dbReference>
<dbReference type="GO" id="GO:0004671">
    <property type="term" value="F:protein C-terminal S-isoprenylcysteine carboxyl O-methyltransferase activity"/>
    <property type="evidence" value="ECO:0007669"/>
    <property type="project" value="UniProtKB-EC"/>
</dbReference>
<dbReference type="PANTHER" id="PTHR12714">
    <property type="entry name" value="PROTEIN-S ISOPRENYLCYSTEINE O-METHYLTRANSFERASE"/>
    <property type="match status" value="1"/>
</dbReference>
<dbReference type="EC" id="2.1.1.100" evidence="3 10"/>
<name>A0A9P4IK77_9PEZI</name>
<evidence type="ECO:0000256" key="4">
    <source>
        <dbReference type="ARBA" id="ARBA00022603"/>
    </source>
</evidence>
<dbReference type="EMBL" id="ML978124">
    <property type="protein sequence ID" value="KAF2100778.1"/>
    <property type="molecule type" value="Genomic_DNA"/>
</dbReference>
<evidence type="ECO:0000313" key="13">
    <source>
        <dbReference type="Proteomes" id="UP000799772"/>
    </source>
</evidence>
<reference evidence="12" key="1">
    <citation type="journal article" date="2020" name="Stud. Mycol.">
        <title>101 Dothideomycetes genomes: a test case for predicting lifestyles and emergence of pathogens.</title>
        <authorList>
            <person name="Haridas S."/>
            <person name="Albert R."/>
            <person name="Binder M."/>
            <person name="Bloem J."/>
            <person name="Labutti K."/>
            <person name="Salamov A."/>
            <person name="Andreopoulos B."/>
            <person name="Baker S."/>
            <person name="Barry K."/>
            <person name="Bills G."/>
            <person name="Bluhm B."/>
            <person name="Cannon C."/>
            <person name="Castanera R."/>
            <person name="Culley D."/>
            <person name="Daum C."/>
            <person name="Ezra D."/>
            <person name="Gonzalez J."/>
            <person name="Henrissat B."/>
            <person name="Kuo A."/>
            <person name="Liang C."/>
            <person name="Lipzen A."/>
            <person name="Lutzoni F."/>
            <person name="Magnuson J."/>
            <person name="Mondo S."/>
            <person name="Nolan M."/>
            <person name="Ohm R."/>
            <person name="Pangilinan J."/>
            <person name="Park H.-J."/>
            <person name="Ramirez L."/>
            <person name="Alfaro M."/>
            <person name="Sun H."/>
            <person name="Tritt A."/>
            <person name="Yoshinaga Y."/>
            <person name="Zwiers L.-H."/>
            <person name="Turgeon B."/>
            <person name="Goodwin S."/>
            <person name="Spatafora J."/>
            <person name="Crous P."/>
            <person name="Grigoriev I."/>
        </authorList>
    </citation>
    <scope>NUCLEOTIDE SEQUENCE</scope>
    <source>
        <strain evidence="12">CBS 133067</strain>
    </source>
</reference>
<feature type="transmembrane region" description="Helical" evidence="10">
    <location>
        <begin position="251"/>
        <end position="269"/>
    </location>
</feature>
<evidence type="ECO:0000256" key="3">
    <source>
        <dbReference type="ARBA" id="ARBA00012151"/>
    </source>
</evidence>
<evidence type="ECO:0000256" key="1">
    <source>
        <dbReference type="ARBA" id="ARBA00004141"/>
    </source>
</evidence>
<evidence type="ECO:0000313" key="12">
    <source>
        <dbReference type="EMBL" id="KAF2100778.1"/>
    </source>
</evidence>
<dbReference type="OrthoDB" id="422086at2759"/>
<dbReference type="Proteomes" id="UP000799772">
    <property type="component" value="Unassembled WGS sequence"/>
</dbReference>
<organism evidence="12 13">
    <name type="scientific">Rhizodiscina lignyota</name>
    <dbReference type="NCBI Taxonomy" id="1504668"/>
    <lineage>
        <taxon>Eukaryota</taxon>
        <taxon>Fungi</taxon>
        <taxon>Dikarya</taxon>
        <taxon>Ascomycota</taxon>
        <taxon>Pezizomycotina</taxon>
        <taxon>Dothideomycetes</taxon>
        <taxon>Pleosporomycetidae</taxon>
        <taxon>Aulographales</taxon>
        <taxon>Rhizodiscinaceae</taxon>
        <taxon>Rhizodiscina</taxon>
    </lineage>
</organism>
<feature type="region of interest" description="Disordered" evidence="11">
    <location>
        <begin position="1"/>
        <end position="56"/>
    </location>
</feature>
<evidence type="ECO:0000256" key="11">
    <source>
        <dbReference type="SAM" id="MobiDB-lite"/>
    </source>
</evidence>
<keyword evidence="9 10" id="KW-0472">Membrane</keyword>
<dbReference type="InterPro" id="IPR007269">
    <property type="entry name" value="ICMT_MeTrfase"/>
</dbReference>
<dbReference type="PANTHER" id="PTHR12714:SF9">
    <property type="entry name" value="PROTEIN-S-ISOPRENYLCYSTEINE O-METHYLTRANSFERASE"/>
    <property type="match status" value="1"/>
</dbReference>
<evidence type="ECO:0000256" key="9">
    <source>
        <dbReference type="ARBA" id="ARBA00023136"/>
    </source>
</evidence>
<evidence type="ECO:0000256" key="2">
    <source>
        <dbReference type="ARBA" id="ARBA00009140"/>
    </source>
</evidence>
<dbReference type="Pfam" id="PF04140">
    <property type="entry name" value="ICMT"/>
    <property type="match status" value="1"/>
</dbReference>
<comment type="catalytic activity">
    <reaction evidence="10">
        <text>[protein]-C-terminal S-[(2E,6E)-farnesyl]-L-cysteine + S-adenosyl-L-methionine = [protein]-C-terminal S-[(2E,6E)-farnesyl]-L-cysteine methyl ester + S-adenosyl-L-homocysteine</text>
        <dbReference type="Rhea" id="RHEA:21672"/>
        <dbReference type="Rhea" id="RHEA-COMP:12125"/>
        <dbReference type="Rhea" id="RHEA-COMP:12126"/>
        <dbReference type="ChEBI" id="CHEBI:57856"/>
        <dbReference type="ChEBI" id="CHEBI:59789"/>
        <dbReference type="ChEBI" id="CHEBI:90510"/>
        <dbReference type="ChEBI" id="CHEBI:90511"/>
        <dbReference type="EC" id="2.1.1.100"/>
    </reaction>
</comment>
<dbReference type="PROSITE" id="PS51564">
    <property type="entry name" value="SAM_ICMT"/>
    <property type="match status" value="1"/>
</dbReference>
<feature type="compositionally biased region" description="Basic and acidic residues" evidence="11">
    <location>
        <begin position="15"/>
        <end position="25"/>
    </location>
</feature>
<keyword evidence="5" id="KW-0808">Transferase</keyword>
<dbReference type="InterPro" id="IPR025770">
    <property type="entry name" value="PPMT_MeTrfase"/>
</dbReference>
<comment type="similarity">
    <text evidence="2 10">Belongs to the class VI-like SAM-binding methyltransferase superfamily. Isoprenylcysteine carboxyl methyltransferase family.</text>
</comment>
<keyword evidence="13" id="KW-1185">Reference proteome</keyword>
<gene>
    <name evidence="12" type="ORF">NA57DRAFT_54850</name>
</gene>
<comment type="subcellular location">
    <subcellularLocation>
        <location evidence="10">Endoplasmic reticulum membrane</location>
        <topology evidence="10">Multi-pass membrane protein</topology>
    </subcellularLocation>
    <subcellularLocation>
        <location evidence="1">Membrane</location>
        <topology evidence="1">Multi-pass membrane protein</topology>
    </subcellularLocation>
</comment>
<evidence type="ECO:0000256" key="10">
    <source>
        <dbReference type="RuleBase" id="RU362022"/>
    </source>
</evidence>
<dbReference type="Gene3D" id="1.20.120.1630">
    <property type="match status" value="1"/>
</dbReference>
<feature type="transmembrane region" description="Helical" evidence="10">
    <location>
        <begin position="111"/>
        <end position="130"/>
    </location>
</feature>
<keyword evidence="4 10" id="KW-0489">Methyltransferase</keyword>
<keyword evidence="10" id="KW-0256">Endoplasmic reticulum</keyword>
<accession>A0A9P4IK77</accession>
<keyword evidence="6 10" id="KW-0949">S-adenosyl-L-methionine</keyword>
<keyword evidence="8 10" id="KW-1133">Transmembrane helix</keyword>
<feature type="transmembrane region" description="Helical" evidence="10">
    <location>
        <begin position="78"/>
        <end position="99"/>
    </location>
</feature>
<feature type="transmembrane region" description="Helical" evidence="10">
    <location>
        <begin position="184"/>
        <end position="204"/>
    </location>
</feature>